<proteinExistence type="predicted"/>
<dbReference type="PANTHER" id="PTHR31286">
    <property type="entry name" value="GLYCINE-RICH CELL WALL STRUCTURAL PROTEIN 1.8-LIKE"/>
    <property type="match status" value="1"/>
</dbReference>
<keyword evidence="3" id="KW-1185">Reference proteome</keyword>
<protein>
    <submittedName>
        <fullName evidence="2">Uncharacterized protein</fullName>
    </submittedName>
</protein>
<gene>
    <name evidence="2" type="ORF">Cgig2_021307</name>
</gene>
<accession>A0A9Q1JIZ6</accession>
<comment type="caution">
    <text evidence="2">The sequence shown here is derived from an EMBL/GenBank/DDBJ whole genome shotgun (WGS) entry which is preliminary data.</text>
</comment>
<dbReference type="InterPro" id="IPR040256">
    <property type="entry name" value="At4g02000-like"/>
</dbReference>
<dbReference type="PANTHER" id="PTHR31286:SF165">
    <property type="entry name" value="DUF4283 DOMAIN-CONTAINING PROTEIN"/>
    <property type="match status" value="1"/>
</dbReference>
<evidence type="ECO:0000256" key="1">
    <source>
        <dbReference type="SAM" id="MobiDB-lite"/>
    </source>
</evidence>
<sequence length="180" mass="21018">MLSTRGSTGLSKIGSIIGIPIKIDRYTKNKYRIRYARLLIEIYLEGPFLEFIEFFKDNKQVNYEWLPTKCNPYQMFGHEEETYKKKGGTRKKWRKVQKDPPEAELQGNLDEGARSNGLHNVRSFLHTNRVGLIGLLETKVKEKNAGKVAVKTFLGWQRHHNFSLNTKACIWIGWKPYCIR</sequence>
<dbReference type="AlphaFoldDB" id="A0A9Q1JIZ6"/>
<dbReference type="EMBL" id="JAKOGI010004135">
    <property type="protein sequence ID" value="KAJ8419930.1"/>
    <property type="molecule type" value="Genomic_DNA"/>
</dbReference>
<evidence type="ECO:0000313" key="3">
    <source>
        <dbReference type="Proteomes" id="UP001153076"/>
    </source>
</evidence>
<reference evidence="2" key="1">
    <citation type="submission" date="2022-04" db="EMBL/GenBank/DDBJ databases">
        <title>Carnegiea gigantea Genome sequencing and assembly v2.</title>
        <authorList>
            <person name="Copetti D."/>
            <person name="Sanderson M.J."/>
            <person name="Burquez A."/>
            <person name="Wojciechowski M.F."/>
        </authorList>
    </citation>
    <scope>NUCLEOTIDE SEQUENCE</scope>
    <source>
        <strain evidence="2">SGP5-SGP5p</strain>
        <tissue evidence="2">Aerial part</tissue>
    </source>
</reference>
<dbReference type="Proteomes" id="UP001153076">
    <property type="component" value="Unassembled WGS sequence"/>
</dbReference>
<evidence type="ECO:0000313" key="2">
    <source>
        <dbReference type="EMBL" id="KAJ8419930.1"/>
    </source>
</evidence>
<organism evidence="2 3">
    <name type="scientific">Carnegiea gigantea</name>
    <dbReference type="NCBI Taxonomy" id="171969"/>
    <lineage>
        <taxon>Eukaryota</taxon>
        <taxon>Viridiplantae</taxon>
        <taxon>Streptophyta</taxon>
        <taxon>Embryophyta</taxon>
        <taxon>Tracheophyta</taxon>
        <taxon>Spermatophyta</taxon>
        <taxon>Magnoliopsida</taxon>
        <taxon>eudicotyledons</taxon>
        <taxon>Gunneridae</taxon>
        <taxon>Pentapetalae</taxon>
        <taxon>Caryophyllales</taxon>
        <taxon>Cactineae</taxon>
        <taxon>Cactaceae</taxon>
        <taxon>Cactoideae</taxon>
        <taxon>Echinocereeae</taxon>
        <taxon>Carnegiea</taxon>
    </lineage>
</organism>
<feature type="region of interest" description="Disordered" evidence="1">
    <location>
        <begin position="88"/>
        <end position="114"/>
    </location>
</feature>
<dbReference type="OrthoDB" id="1742140at2759"/>
<name>A0A9Q1JIZ6_9CARY</name>